<keyword evidence="3 6" id="KW-0812">Transmembrane</keyword>
<keyword evidence="5 6" id="KW-0472">Membrane</keyword>
<accession>A0ABU1WSU9</accession>
<dbReference type="SUPFAM" id="SSF82866">
    <property type="entry name" value="Multidrug efflux transporter AcrB transmembrane domain"/>
    <property type="match status" value="2"/>
</dbReference>
<comment type="subcellular location">
    <subcellularLocation>
        <location evidence="1">Cell membrane</location>
        <topology evidence="1">Multi-pass membrane protein</topology>
    </subcellularLocation>
</comment>
<dbReference type="PANTHER" id="PTHR33406">
    <property type="entry name" value="MEMBRANE PROTEIN MJ1562-RELATED"/>
    <property type="match status" value="1"/>
</dbReference>
<protein>
    <submittedName>
        <fullName evidence="8">RND superfamily exporter protein</fullName>
    </submittedName>
</protein>
<evidence type="ECO:0000256" key="3">
    <source>
        <dbReference type="ARBA" id="ARBA00022692"/>
    </source>
</evidence>
<feature type="transmembrane region" description="Helical" evidence="6">
    <location>
        <begin position="669"/>
        <end position="690"/>
    </location>
</feature>
<evidence type="ECO:0000256" key="1">
    <source>
        <dbReference type="ARBA" id="ARBA00004651"/>
    </source>
</evidence>
<keyword evidence="4 6" id="KW-1133">Transmembrane helix</keyword>
<gene>
    <name evidence="8" type="ORF">J2W49_004002</name>
</gene>
<dbReference type="EMBL" id="JAVDWU010000009">
    <property type="protein sequence ID" value="MDR7152026.1"/>
    <property type="molecule type" value="Genomic_DNA"/>
</dbReference>
<feature type="transmembrane region" description="Helical" evidence="6">
    <location>
        <begin position="711"/>
        <end position="734"/>
    </location>
</feature>
<dbReference type="PROSITE" id="PS50156">
    <property type="entry name" value="SSD"/>
    <property type="match status" value="1"/>
</dbReference>
<dbReference type="Proteomes" id="UP001265700">
    <property type="component" value="Unassembled WGS sequence"/>
</dbReference>
<evidence type="ECO:0000256" key="2">
    <source>
        <dbReference type="ARBA" id="ARBA00022475"/>
    </source>
</evidence>
<sequence length="792" mass="85965">MTLNEFDRHSGSTLERLIFNHRAVVVLLCLLATVLLGWQASRLQLSASFEKTIPATHPFIANYLEQQSELRGLGDAVRIVVANPGGSIYDARYLETLRELSDEVFLLPGVDRNALKSLWTPSTRWTGVTEEGLEGGPVIPARFDGSQASLRQLAANIARSGEIGQIVSLDARSSIVYVPLLARLADGRAVDYAELSRSLEGLRARYEPQGVDIHITGFAKLIGDMIEGVQAVLLFFAVAVAIATLMVYGYSRCVRSTLLVVSISLVAVVWQLGLLPMLGFALNPYSILVPFLVFAIGMSHGAQKMNGIMQDIGRGVDKLVAARLTFRRLFLAGLTALLADAVGFAVLLVIDIQVIRELATAASIGVGVLIFTNLILLPVLLSYTGVAPHAARRSLAVVSGEKHALWAFLERFTRPELARAAVIAGVAMLAFGVFFSTQLSIGDLDPGAPELRPDSRYNRDVAYLNAAYGASSDVLAVMVKSPEGQCTRLETVQKVDELEWQLRQIDGVESTNTLALLNRRVVTGLNEGNPRWYELLPSQDMVNTVTANAPRGLYNDSCSLLTLYIYLRDHKAETLTEVVGHVQKYAAVNDTADTKFLLAAGSAGIEAATNIVVKEAWHLMVWMVYAAVAILAFVTFRSWRAVLVAILPLIVTSYLAESLMVALGMGVKVATLPVIALGVGIGVDYALYILSVMLARLREGRSLSQAYHDALLFTGRVVMLTGVMLAIGVVTWIFSPIKFQADMGLLLAFMFLWNMLGALVLLPALAFYLLKPAAPVDRSQPEIPIATEGRLA</sequence>
<dbReference type="Pfam" id="PF03176">
    <property type="entry name" value="MMPL"/>
    <property type="match status" value="2"/>
</dbReference>
<dbReference type="PANTHER" id="PTHR33406:SF10">
    <property type="entry name" value="SSD DOMAIN-CONTAINING PROTEIN"/>
    <property type="match status" value="1"/>
</dbReference>
<dbReference type="InterPro" id="IPR004869">
    <property type="entry name" value="MMPL_dom"/>
</dbReference>
<keyword evidence="2" id="KW-1003">Cell membrane</keyword>
<keyword evidence="9" id="KW-1185">Reference proteome</keyword>
<feature type="transmembrane region" description="Helical" evidence="6">
    <location>
        <begin position="417"/>
        <end position="435"/>
    </location>
</feature>
<feature type="transmembrane region" description="Helical" evidence="6">
    <location>
        <begin position="641"/>
        <end position="663"/>
    </location>
</feature>
<proteinExistence type="predicted"/>
<feature type="transmembrane region" description="Helical" evidence="6">
    <location>
        <begin position="746"/>
        <end position="770"/>
    </location>
</feature>
<feature type="transmembrane region" description="Helical" evidence="6">
    <location>
        <begin position="362"/>
        <end position="383"/>
    </location>
</feature>
<dbReference type="Gene3D" id="1.20.1640.10">
    <property type="entry name" value="Multidrug efflux transporter AcrB transmembrane domain"/>
    <property type="match status" value="2"/>
</dbReference>
<evidence type="ECO:0000256" key="5">
    <source>
        <dbReference type="ARBA" id="ARBA00023136"/>
    </source>
</evidence>
<feature type="transmembrane region" description="Helical" evidence="6">
    <location>
        <begin position="616"/>
        <end position="634"/>
    </location>
</feature>
<evidence type="ECO:0000256" key="4">
    <source>
        <dbReference type="ARBA" id="ARBA00022989"/>
    </source>
</evidence>
<name>A0ABU1WSU9_9BURK</name>
<reference evidence="8 9" key="1">
    <citation type="submission" date="2023-07" db="EMBL/GenBank/DDBJ databases">
        <title>Sorghum-associated microbial communities from plants grown in Nebraska, USA.</title>
        <authorList>
            <person name="Schachtman D."/>
        </authorList>
    </citation>
    <scope>NUCLEOTIDE SEQUENCE [LARGE SCALE GENOMIC DNA]</scope>
    <source>
        <strain evidence="8 9">4249</strain>
    </source>
</reference>
<feature type="domain" description="SSD" evidence="7">
    <location>
        <begin position="261"/>
        <end position="383"/>
    </location>
</feature>
<evidence type="ECO:0000313" key="8">
    <source>
        <dbReference type="EMBL" id="MDR7152026.1"/>
    </source>
</evidence>
<dbReference type="InterPro" id="IPR050545">
    <property type="entry name" value="Mycobact_MmpL"/>
</dbReference>
<dbReference type="RefSeq" id="WP_310320366.1">
    <property type="nucleotide sequence ID" value="NZ_JAVDWU010000009.1"/>
</dbReference>
<organism evidence="8 9">
    <name type="scientific">Hydrogenophaga palleronii</name>
    <dbReference type="NCBI Taxonomy" id="65655"/>
    <lineage>
        <taxon>Bacteria</taxon>
        <taxon>Pseudomonadati</taxon>
        <taxon>Pseudomonadota</taxon>
        <taxon>Betaproteobacteria</taxon>
        <taxon>Burkholderiales</taxon>
        <taxon>Comamonadaceae</taxon>
        <taxon>Hydrogenophaga</taxon>
    </lineage>
</organism>
<evidence type="ECO:0000259" key="7">
    <source>
        <dbReference type="PROSITE" id="PS50156"/>
    </source>
</evidence>
<comment type="caution">
    <text evidence="8">The sequence shown here is derived from an EMBL/GenBank/DDBJ whole genome shotgun (WGS) entry which is preliminary data.</text>
</comment>
<feature type="transmembrane region" description="Helical" evidence="6">
    <location>
        <begin position="231"/>
        <end position="250"/>
    </location>
</feature>
<dbReference type="InterPro" id="IPR000731">
    <property type="entry name" value="SSD"/>
</dbReference>
<feature type="transmembrane region" description="Helical" evidence="6">
    <location>
        <begin position="329"/>
        <end position="350"/>
    </location>
</feature>
<feature type="transmembrane region" description="Helical" evidence="6">
    <location>
        <begin position="257"/>
        <end position="278"/>
    </location>
</feature>
<feature type="transmembrane region" description="Helical" evidence="6">
    <location>
        <begin position="284"/>
        <end position="302"/>
    </location>
</feature>
<evidence type="ECO:0000256" key="6">
    <source>
        <dbReference type="SAM" id="Phobius"/>
    </source>
</evidence>
<evidence type="ECO:0000313" key="9">
    <source>
        <dbReference type="Proteomes" id="UP001265700"/>
    </source>
</evidence>
<feature type="transmembrane region" description="Helical" evidence="6">
    <location>
        <begin position="21"/>
        <end position="40"/>
    </location>
</feature>